<evidence type="ECO:0000313" key="3">
    <source>
        <dbReference type="Proteomes" id="UP000634136"/>
    </source>
</evidence>
<accession>A0A834WK92</accession>
<keyword evidence="3" id="KW-1185">Reference proteome</keyword>
<comment type="caution">
    <text evidence="2">The sequence shown here is derived from an EMBL/GenBank/DDBJ whole genome shotgun (WGS) entry which is preliminary data.</text>
</comment>
<dbReference type="EMBL" id="JAAIUW010000006">
    <property type="protein sequence ID" value="KAF7826340.1"/>
    <property type="molecule type" value="Genomic_DNA"/>
</dbReference>
<evidence type="ECO:0000256" key="1">
    <source>
        <dbReference type="SAM" id="MobiDB-lite"/>
    </source>
</evidence>
<proteinExistence type="predicted"/>
<feature type="region of interest" description="Disordered" evidence="1">
    <location>
        <begin position="1"/>
        <end position="23"/>
    </location>
</feature>
<name>A0A834WK92_9FABA</name>
<organism evidence="2 3">
    <name type="scientific">Senna tora</name>
    <dbReference type="NCBI Taxonomy" id="362788"/>
    <lineage>
        <taxon>Eukaryota</taxon>
        <taxon>Viridiplantae</taxon>
        <taxon>Streptophyta</taxon>
        <taxon>Embryophyta</taxon>
        <taxon>Tracheophyta</taxon>
        <taxon>Spermatophyta</taxon>
        <taxon>Magnoliopsida</taxon>
        <taxon>eudicotyledons</taxon>
        <taxon>Gunneridae</taxon>
        <taxon>Pentapetalae</taxon>
        <taxon>rosids</taxon>
        <taxon>fabids</taxon>
        <taxon>Fabales</taxon>
        <taxon>Fabaceae</taxon>
        <taxon>Caesalpinioideae</taxon>
        <taxon>Cassia clade</taxon>
        <taxon>Senna</taxon>
    </lineage>
</organism>
<protein>
    <submittedName>
        <fullName evidence="2">Uncharacterized protein</fullName>
    </submittedName>
</protein>
<dbReference type="Proteomes" id="UP000634136">
    <property type="component" value="Unassembled WGS sequence"/>
</dbReference>
<sequence>MWVKQDGEDAWTEPAEARRAEKK</sequence>
<dbReference type="AlphaFoldDB" id="A0A834WK92"/>
<evidence type="ECO:0000313" key="2">
    <source>
        <dbReference type="EMBL" id="KAF7826340.1"/>
    </source>
</evidence>
<reference evidence="2" key="1">
    <citation type="submission" date="2020-09" db="EMBL/GenBank/DDBJ databases">
        <title>Genome-Enabled Discovery of Anthraquinone Biosynthesis in Senna tora.</title>
        <authorList>
            <person name="Kang S.-H."/>
            <person name="Pandey R.P."/>
            <person name="Lee C.-M."/>
            <person name="Sim J.-S."/>
            <person name="Jeong J.-T."/>
            <person name="Choi B.-S."/>
            <person name="Jung M."/>
            <person name="Ginzburg D."/>
            <person name="Zhao K."/>
            <person name="Won S.Y."/>
            <person name="Oh T.-J."/>
            <person name="Yu Y."/>
            <person name="Kim N.-H."/>
            <person name="Lee O.R."/>
            <person name="Lee T.-H."/>
            <person name="Bashyal P."/>
            <person name="Kim T.-S."/>
            <person name="Lee W.-H."/>
            <person name="Kawkins C."/>
            <person name="Kim C.-K."/>
            <person name="Kim J.S."/>
            <person name="Ahn B.O."/>
            <person name="Rhee S.Y."/>
            <person name="Sohng J.K."/>
        </authorList>
    </citation>
    <scope>NUCLEOTIDE SEQUENCE</scope>
    <source>
        <tissue evidence="2">Leaf</tissue>
    </source>
</reference>
<gene>
    <name evidence="2" type="ORF">G2W53_017504</name>
</gene>